<dbReference type="PANTHER" id="PTHR43297:SF7">
    <property type="entry name" value="D,D-DIPEPTIDE TRANSPORT ATP-BINDING PROTEIN DDPD-RELATED"/>
    <property type="match status" value="1"/>
</dbReference>
<evidence type="ECO:0000256" key="7">
    <source>
        <dbReference type="ARBA" id="ARBA00023136"/>
    </source>
</evidence>
<dbReference type="PANTHER" id="PTHR43297">
    <property type="entry name" value="OLIGOPEPTIDE TRANSPORT ATP-BINDING PROTEIN APPD"/>
    <property type="match status" value="1"/>
</dbReference>
<keyword evidence="3" id="KW-0813">Transport</keyword>
<name>A0AB34VEV5_9GAMM</name>
<dbReference type="Proteomes" id="UP000072520">
    <property type="component" value="Unassembled WGS sequence"/>
</dbReference>
<dbReference type="GO" id="GO:0005524">
    <property type="term" value="F:ATP binding"/>
    <property type="evidence" value="ECO:0007669"/>
    <property type="project" value="UniProtKB-KW"/>
</dbReference>
<dbReference type="EMBL" id="LDSI01000024">
    <property type="protein sequence ID" value="KTS95235.1"/>
    <property type="molecule type" value="Genomic_DNA"/>
</dbReference>
<comment type="similarity">
    <text evidence="2">Belongs to the ABC transporter superfamily. Drug exporter-2 (TC 3.A.1.117) family.</text>
</comment>
<dbReference type="InterPro" id="IPR050388">
    <property type="entry name" value="ABC_Ni/Peptide_Import"/>
</dbReference>
<comment type="caution">
    <text evidence="9">The sequence shown here is derived from an EMBL/GenBank/DDBJ whole genome shotgun (WGS) entry which is preliminary data.</text>
</comment>
<evidence type="ECO:0000256" key="2">
    <source>
        <dbReference type="ARBA" id="ARBA00006526"/>
    </source>
</evidence>
<evidence type="ECO:0000256" key="3">
    <source>
        <dbReference type="ARBA" id="ARBA00022448"/>
    </source>
</evidence>
<protein>
    <submittedName>
        <fullName evidence="9">Peptide ABC transporter substrate-binding protein</fullName>
    </submittedName>
</protein>
<dbReference type="Pfam" id="PF00005">
    <property type="entry name" value="ABC_tran"/>
    <property type="match status" value="1"/>
</dbReference>
<proteinExistence type="inferred from homology"/>
<dbReference type="PROSITE" id="PS00211">
    <property type="entry name" value="ABC_TRANSPORTER_1"/>
    <property type="match status" value="1"/>
</dbReference>
<dbReference type="InterPro" id="IPR013563">
    <property type="entry name" value="Oligopep_ABC_C"/>
</dbReference>
<dbReference type="PROSITE" id="PS50893">
    <property type="entry name" value="ABC_TRANSPORTER_2"/>
    <property type="match status" value="1"/>
</dbReference>
<evidence type="ECO:0000256" key="4">
    <source>
        <dbReference type="ARBA" id="ARBA00022475"/>
    </source>
</evidence>
<dbReference type="Gene3D" id="3.40.50.300">
    <property type="entry name" value="P-loop containing nucleotide triphosphate hydrolases"/>
    <property type="match status" value="1"/>
</dbReference>
<keyword evidence="6" id="KW-0067">ATP-binding</keyword>
<accession>A0AB34VEV5</accession>
<dbReference type="Pfam" id="PF08352">
    <property type="entry name" value="oligo_HPY"/>
    <property type="match status" value="1"/>
</dbReference>
<dbReference type="NCBIfam" id="TIGR01727">
    <property type="entry name" value="oligo_HPY"/>
    <property type="match status" value="1"/>
</dbReference>
<dbReference type="InterPro" id="IPR017871">
    <property type="entry name" value="ABC_transporter-like_CS"/>
</dbReference>
<dbReference type="GO" id="GO:0015833">
    <property type="term" value="P:peptide transport"/>
    <property type="evidence" value="ECO:0007669"/>
    <property type="project" value="InterPro"/>
</dbReference>
<dbReference type="InterPro" id="IPR003439">
    <property type="entry name" value="ABC_transporter-like_ATP-bd"/>
</dbReference>
<comment type="subcellular location">
    <subcellularLocation>
        <location evidence="1">Cell inner membrane</location>
        <topology evidence="1">Peripheral membrane protein</topology>
    </subcellularLocation>
</comment>
<feature type="domain" description="ABC transporter" evidence="8">
    <location>
        <begin position="6"/>
        <end position="257"/>
    </location>
</feature>
<dbReference type="InterPro" id="IPR027417">
    <property type="entry name" value="P-loop_NTPase"/>
</dbReference>
<dbReference type="GO" id="GO:0005886">
    <property type="term" value="C:plasma membrane"/>
    <property type="evidence" value="ECO:0007669"/>
    <property type="project" value="UniProtKB-SubCell"/>
</dbReference>
<dbReference type="SMART" id="SM00382">
    <property type="entry name" value="AAA"/>
    <property type="match status" value="1"/>
</dbReference>
<dbReference type="GO" id="GO:0016887">
    <property type="term" value="F:ATP hydrolysis activity"/>
    <property type="evidence" value="ECO:0007669"/>
    <property type="project" value="InterPro"/>
</dbReference>
<evidence type="ECO:0000256" key="5">
    <source>
        <dbReference type="ARBA" id="ARBA00022741"/>
    </source>
</evidence>
<dbReference type="AlphaFoldDB" id="A0AB34VEV5"/>
<gene>
    <name evidence="9" type="ORF">RSA13_16330</name>
</gene>
<evidence type="ECO:0000256" key="1">
    <source>
        <dbReference type="ARBA" id="ARBA00004417"/>
    </source>
</evidence>
<evidence type="ECO:0000313" key="10">
    <source>
        <dbReference type="Proteomes" id="UP000072520"/>
    </source>
</evidence>
<sequence>MQERILTIEDLRLSFPVYQGEVNVLNNVSMHINRGEIVGVVGESGSGKSVTAMLAMRLIPEHSYQIKSGKLELAGQNVLTASEAAMRKMRGNRVAMIFQEPMTALNPTRRIGKQMVDVIRQHRPVSAREANARALALLGDMQIADAKNVMARYPFELSGGMRQRVMIALAFSCEPDLLIADEPTTALDVTVQRQVLRLLKQKAEATGTAVLFISHDMAVVSQLCDRIYVMYAGAVIESGLTETVLHSPSHPYSIGLLACSPDASEPRAPLASISGTVPNLTCLPSGCAFRERCFAAGERCTHAPRLQATGNAAQQVACWYPQQETRHV</sequence>
<dbReference type="InterPro" id="IPR003593">
    <property type="entry name" value="AAA+_ATPase"/>
</dbReference>
<dbReference type="GO" id="GO:0055085">
    <property type="term" value="P:transmembrane transport"/>
    <property type="evidence" value="ECO:0007669"/>
    <property type="project" value="UniProtKB-ARBA"/>
</dbReference>
<organism evidence="9 10">
    <name type="scientific">Pantoea stewartii</name>
    <dbReference type="NCBI Taxonomy" id="66269"/>
    <lineage>
        <taxon>Bacteria</taxon>
        <taxon>Pseudomonadati</taxon>
        <taxon>Pseudomonadota</taxon>
        <taxon>Gammaproteobacteria</taxon>
        <taxon>Enterobacterales</taxon>
        <taxon>Erwiniaceae</taxon>
        <taxon>Pantoea</taxon>
    </lineage>
</organism>
<evidence type="ECO:0000259" key="8">
    <source>
        <dbReference type="PROSITE" id="PS50893"/>
    </source>
</evidence>
<reference evidence="9 10" key="1">
    <citation type="journal article" date="2016" name="Front. Microbiol.">
        <title>Genomic Resource of Rice Seed Associated Bacteria.</title>
        <authorList>
            <person name="Midha S."/>
            <person name="Bansal K."/>
            <person name="Sharma S."/>
            <person name="Kumar N."/>
            <person name="Patil P.P."/>
            <person name="Chaudhry V."/>
            <person name="Patil P.B."/>
        </authorList>
    </citation>
    <scope>NUCLEOTIDE SEQUENCE [LARGE SCALE GENOMIC DNA]</scope>
    <source>
        <strain evidence="9 10">RSA13</strain>
    </source>
</reference>
<dbReference type="CDD" id="cd03257">
    <property type="entry name" value="ABC_NikE_OppD_transporters"/>
    <property type="match status" value="1"/>
</dbReference>
<dbReference type="SUPFAM" id="SSF52540">
    <property type="entry name" value="P-loop containing nucleoside triphosphate hydrolases"/>
    <property type="match status" value="1"/>
</dbReference>
<dbReference type="FunFam" id="3.40.50.300:FF:000016">
    <property type="entry name" value="Oligopeptide ABC transporter ATP-binding component"/>
    <property type="match status" value="1"/>
</dbReference>
<keyword evidence="4" id="KW-1003">Cell membrane</keyword>
<evidence type="ECO:0000313" key="9">
    <source>
        <dbReference type="EMBL" id="KTS95235.1"/>
    </source>
</evidence>
<keyword evidence="5" id="KW-0547">Nucleotide-binding</keyword>
<keyword evidence="7" id="KW-0472">Membrane</keyword>
<evidence type="ECO:0000256" key="6">
    <source>
        <dbReference type="ARBA" id="ARBA00022840"/>
    </source>
</evidence>
<dbReference type="RefSeq" id="WP_058708200.1">
    <property type="nucleotide sequence ID" value="NZ_LDSI01000024.1"/>
</dbReference>